<evidence type="ECO:0000313" key="2">
    <source>
        <dbReference type="Proteomes" id="UP001179858"/>
    </source>
</evidence>
<proteinExistence type="predicted"/>
<evidence type="ECO:0000313" key="1">
    <source>
        <dbReference type="EMBL" id="WGI18558.1"/>
    </source>
</evidence>
<organism evidence="1 2">
    <name type="scientific">Latilactobacillus sakei</name>
    <name type="common">Lactobacillus sakei</name>
    <dbReference type="NCBI Taxonomy" id="1599"/>
    <lineage>
        <taxon>Bacteria</taxon>
        <taxon>Bacillati</taxon>
        <taxon>Bacillota</taxon>
        <taxon>Bacilli</taxon>
        <taxon>Lactobacillales</taxon>
        <taxon>Lactobacillaceae</taxon>
        <taxon>Latilactobacillus</taxon>
    </lineage>
</organism>
<protein>
    <recommendedName>
        <fullName evidence="3">Phage protein</fullName>
    </recommendedName>
</protein>
<dbReference type="EMBL" id="CP122959">
    <property type="protein sequence ID" value="WGI18558.1"/>
    <property type="molecule type" value="Genomic_DNA"/>
</dbReference>
<accession>A0AAF0K473</accession>
<sequence>MRYNNRVDLIILREPEDDLHDAPQPIEIKDVPCLTIPITNTQELSVYGLLSSMAYEIHIKNPIGLADRVKIDGIYYTVNKTFVNRKTTILIVSGDANG</sequence>
<dbReference type="AlphaFoldDB" id="A0AAF0K473"/>
<name>A0AAF0K473_LATSK</name>
<evidence type="ECO:0008006" key="3">
    <source>
        <dbReference type="Google" id="ProtNLM"/>
    </source>
</evidence>
<gene>
    <name evidence="1" type="ORF">QBD03_07305</name>
</gene>
<dbReference type="RefSeq" id="WP_280102624.1">
    <property type="nucleotide sequence ID" value="NZ_CP122959.1"/>
</dbReference>
<dbReference type="Proteomes" id="UP001179858">
    <property type="component" value="Chromosome"/>
</dbReference>
<reference evidence="1" key="1">
    <citation type="submission" date="2023-04" db="EMBL/GenBank/DDBJ databases">
        <title>Novel strain of Lactilactobacillus sakei and use thereof.</title>
        <authorList>
            <person name="Kim S.Y."/>
        </authorList>
    </citation>
    <scope>NUCLEOTIDE SEQUENCE</scope>
    <source>
        <strain evidence="1">HUP1</strain>
    </source>
</reference>